<evidence type="ECO:0000313" key="1">
    <source>
        <dbReference type="EMBL" id="SUZ98707.1"/>
    </source>
</evidence>
<protein>
    <submittedName>
        <fullName evidence="1">Uncharacterized protein</fullName>
    </submittedName>
</protein>
<organism evidence="1">
    <name type="scientific">marine metagenome</name>
    <dbReference type="NCBI Taxonomy" id="408172"/>
    <lineage>
        <taxon>unclassified sequences</taxon>
        <taxon>metagenomes</taxon>
        <taxon>ecological metagenomes</taxon>
    </lineage>
</organism>
<name>A0A381S8Y8_9ZZZZ</name>
<dbReference type="EMBL" id="UINC01002630">
    <property type="protein sequence ID" value="SUZ98707.1"/>
    <property type="molecule type" value="Genomic_DNA"/>
</dbReference>
<dbReference type="AlphaFoldDB" id="A0A381S8Y8"/>
<gene>
    <name evidence="1" type="ORF">METZ01_LOCUS51561</name>
</gene>
<reference evidence="1" key="1">
    <citation type="submission" date="2018-05" db="EMBL/GenBank/DDBJ databases">
        <authorList>
            <person name="Lanie J.A."/>
            <person name="Ng W.-L."/>
            <person name="Kazmierczak K.M."/>
            <person name="Andrzejewski T.M."/>
            <person name="Davidsen T.M."/>
            <person name="Wayne K.J."/>
            <person name="Tettelin H."/>
            <person name="Glass J.I."/>
            <person name="Rusch D."/>
            <person name="Podicherti R."/>
            <person name="Tsui H.-C.T."/>
            <person name="Winkler M.E."/>
        </authorList>
    </citation>
    <scope>NUCLEOTIDE SEQUENCE</scope>
</reference>
<sequence length="62" mass="7026">MKDGTSHSITLESAKVKFLEDMVTQHGLPDTNKAIRCLIDYARANPDRQTEIFAEFRCHDCG</sequence>
<accession>A0A381S8Y8</accession>
<proteinExistence type="predicted"/>